<reference evidence="1 2" key="1">
    <citation type="submission" date="2021-04" db="EMBL/GenBank/DDBJ databases">
        <title>Draft Genome of Aeromonas popoffii ID682, isolated from a natural water source in Idaho.</title>
        <authorList>
            <person name="Testerman T."/>
            <person name="Graf J."/>
        </authorList>
    </citation>
    <scope>NUCLEOTIDE SEQUENCE [LARGE SCALE GENOMIC DNA]</scope>
    <source>
        <strain evidence="1 2">ID682</strain>
    </source>
</reference>
<proteinExistence type="predicted"/>
<evidence type="ECO:0000313" key="2">
    <source>
        <dbReference type="Proteomes" id="UP000675653"/>
    </source>
</evidence>
<evidence type="ECO:0008006" key="3">
    <source>
        <dbReference type="Google" id="ProtNLM"/>
    </source>
</evidence>
<dbReference type="InterPro" id="IPR006530">
    <property type="entry name" value="YD"/>
</dbReference>
<evidence type="ECO:0000313" key="1">
    <source>
        <dbReference type="EMBL" id="MBR7631523.1"/>
    </source>
</evidence>
<dbReference type="Proteomes" id="UP000675653">
    <property type="component" value="Unassembled WGS sequence"/>
</dbReference>
<keyword evidence="2" id="KW-1185">Reference proteome</keyword>
<protein>
    <recommendedName>
        <fullName evidence="3">RHS repeat protein</fullName>
    </recommendedName>
</protein>
<comment type="caution">
    <text evidence="1">The sequence shown here is derived from an EMBL/GenBank/DDBJ whole genome shotgun (WGS) entry which is preliminary data.</text>
</comment>
<name>A0ABS5GWM2_9GAMM</name>
<organism evidence="1 2">
    <name type="scientific">Aeromonas popoffii</name>
    <dbReference type="NCBI Taxonomy" id="70856"/>
    <lineage>
        <taxon>Bacteria</taxon>
        <taxon>Pseudomonadati</taxon>
        <taxon>Pseudomonadota</taxon>
        <taxon>Gammaproteobacteria</taxon>
        <taxon>Aeromonadales</taxon>
        <taxon>Aeromonadaceae</taxon>
        <taxon>Aeromonas</taxon>
    </lineage>
</organism>
<gene>
    <name evidence="1" type="ORF">KAT72_21660</name>
</gene>
<sequence>MIRQQDPDGAVSEFVYNDKGQKVLARDALGGETRYHSR</sequence>
<accession>A0ABS5GWM2</accession>
<dbReference type="NCBIfam" id="TIGR01643">
    <property type="entry name" value="YD_repeat_2x"/>
    <property type="match status" value="1"/>
</dbReference>
<dbReference type="EMBL" id="JAGRZL010000099">
    <property type="protein sequence ID" value="MBR7631523.1"/>
    <property type="molecule type" value="Genomic_DNA"/>
</dbReference>